<dbReference type="InterPro" id="IPR024752">
    <property type="entry name" value="Myb/SANT-like_dom"/>
</dbReference>
<organism evidence="2 3">
    <name type="scientific">Mycena rosella</name>
    <name type="common">Pink bonnet</name>
    <name type="synonym">Agaricus rosellus</name>
    <dbReference type="NCBI Taxonomy" id="1033263"/>
    <lineage>
        <taxon>Eukaryota</taxon>
        <taxon>Fungi</taxon>
        <taxon>Dikarya</taxon>
        <taxon>Basidiomycota</taxon>
        <taxon>Agaricomycotina</taxon>
        <taxon>Agaricomycetes</taxon>
        <taxon>Agaricomycetidae</taxon>
        <taxon>Agaricales</taxon>
        <taxon>Marasmiineae</taxon>
        <taxon>Mycenaceae</taxon>
        <taxon>Mycena</taxon>
    </lineage>
</organism>
<accession>A0AAD7DSI5</accession>
<comment type="caution">
    <text evidence="2">The sequence shown here is derived from an EMBL/GenBank/DDBJ whole genome shotgun (WGS) entry which is preliminary data.</text>
</comment>
<sequence length="132" mass="14493">MAVEKFSGAGDNVNFGKPFWTSVAADLNQQLTKGAPKDADSCKSKYNKLKLVYSTVHEIIQNSGWAWENECGACIGSVNEGTWDAYVEKNPKAAPFRNARWIHLEAFQMMIPADAPACGETVHLSMAVPRTD</sequence>
<dbReference type="Proteomes" id="UP001221757">
    <property type="component" value="Unassembled WGS sequence"/>
</dbReference>
<dbReference type="AlphaFoldDB" id="A0AAD7DSI5"/>
<proteinExistence type="predicted"/>
<dbReference type="Pfam" id="PF12776">
    <property type="entry name" value="Myb_DNA-bind_3"/>
    <property type="match status" value="1"/>
</dbReference>
<protein>
    <recommendedName>
        <fullName evidence="1">Myb/SANT-like domain-containing protein</fullName>
    </recommendedName>
</protein>
<evidence type="ECO:0000313" key="3">
    <source>
        <dbReference type="Proteomes" id="UP001221757"/>
    </source>
</evidence>
<evidence type="ECO:0000259" key="1">
    <source>
        <dbReference type="Pfam" id="PF12776"/>
    </source>
</evidence>
<reference evidence="2" key="1">
    <citation type="submission" date="2023-03" db="EMBL/GenBank/DDBJ databases">
        <title>Massive genome expansion in bonnet fungi (Mycena s.s.) driven by repeated elements and novel gene families across ecological guilds.</title>
        <authorList>
            <consortium name="Lawrence Berkeley National Laboratory"/>
            <person name="Harder C.B."/>
            <person name="Miyauchi S."/>
            <person name="Viragh M."/>
            <person name="Kuo A."/>
            <person name="Thoen E."/>
            <person name="Andreopoulos B."/>
            <person name="Lu D."/>
            <person name="Skrede I."/>
            <person name="Drula E."/>
            <person name="Henrissat B."/>
            <person name="Morin E."/>
            <person name="Kohler A."/>
            <person name="Barry K."/>
            <person name="LaButti K."/>
            <person name="Morin E."/>
            <person name="Salamov A."/>
            <person name="Lipzen A."/>
            <person name="Mereny Z."/>
            <person name="Hegedus B."/>
            <person name="Baldrian P."/>
            <person name="Stursova M."/>
            <person name="Weitz H."/>
            <person name="Taylor A."/>
            <person name="Grigoriev I.V."/>
            <person name="Nagy L.G."/>
            <person name="Martin F."/>
            <person name="Kauserud H."/>
        </authorList>
    </citation>
    <scope>NUCLEOTIDE SEQUENCE</scope>
    <source>
        <strain evidence="2">CBHHK067</strain>
    </source>
</reference>
<name>A0AAD7DSI5_MYCRO</name>
<evidence type="ECO:0000313" key="2">
    <source>
        <dbReference type="EMBL" id="KAJ7698022.1"/>
    </source>
</evidence>
<keyword evidence="3" id="KW-1185">Reference proteome</keyword>
<gene>
    <name evidence="2" type="ORF">B0H17DRAFT_927741</name>
</gene>
<feature type="domain" description="Myb/SANT-like" evidence="1">
    <location>
        <begin position="11"/>
        <end position="86"/>
    </location>
</feature>
<dbReference type="EMBL" id="JARKIE010000027">
    <property type="protein sequence ID" value="KAJ7698022.1"/>
    <property type="molecule type" value="Genomic_DNA"/>
</dbReference>